<evidence type="ECO:0000256" key="5">
    <source>
        <dbReference type="SAM" id="MobiDB-lite"/>
    </source>
</evidence>
<accession>A0AAJ0FET0</accession>
<dbReference type="PANTHER" id="PTHR33337:SF31">
    <property type="entry name" value="DUF636 DOMAIN PROTEIN (AFU_ORTHOLOGUE AFUA_2G12650)"/>
    <property type="match status" value="1"/>
</dbReference>
<evidence type="ECO:0000259" key="6">
    <source>
        <dbReference type="PROSITE" id="PS51891"/>
    </source>
</evidence>
<dbReference type="GO" id="GO:0016846">
    <property type="term" value="F:carbon-sulfur lyase activity"/>
    <property type="evidence" value="ECO:0007669"/>
    <property type="project" value="InterPro"/>
</dbReference>
<dbReference type="SUPFAM" id="SSF51316">
    <property type="entry name" value="Mss4-like"/>
    <property type="match status" value="2"/>
</dbReference>
<reference evidence="7" key="1">
    <citation type="submission" date="2023-06" db="EMBL/GenBank/DDBJ databases">
        <title>Genome-scale phylogeny and comparative genomics of the fungal order Sordariales.</title>
        <authorList>
            <consortium name="Lawrence Berkeley National Laboratory"/>
            <person name="Hensen N."/>
            <person name="Bonometti L."/>
            <person name="Westerberg I."/>
            <person name="Brannstrom I.O."/>
            <person name="Guillou S."/>
            <person name="Cros-Aarteil S."/>
            <person name="Calhoun S."/>
            <person name="Haridas S."/>
            <person name="Kuo A."/>
            <person name="Mondo S."/>
            <person name="Pangilinan J."/>
            <person name="Riley R."/>
            <person name="Labutti K."/>
            <person name="Andreopoulos B."/>
            <person name="Lipzen A."/>
            <person name="Chen C."/>
            <person name="Yanf M."/>
            <person name="Daum C."/>
            <person name="Ng V."/>
            <person name="Clum A."/>
            <person name="Steindorff A."/>
            <person name="Ohm R."/>
            <person name="Martin F."/>
            <person name="Silar P."/>
            <person name="Natvig D."/>
            <person name="Lalanne C."/>
            <person name="Gautier V."/>
            <person name="Ament-Velasquez S.L."/>
            <person name="Kruys A."/>
            <person name="Hutchinson M.I."/>
            <person name="Powell A.J."/>
            <person name="Barry K."/>
            <person name="Miller A.N."/>
            <person name="Grigoriev I.V."/>
            <person name="Debuchy R."/>
            <person name="Gladieux P."/>
            <person name="Thoren M.H."/>
            <person name="Johannesson H."/>
        </authorList>
    </citation>
    <scope>NUCLEOTIDE SEQUENCE</scope>
    <source>
        <strain evidence="7">8032-3</strain>
    </source>
</reference>
<dbReference type="Pfam" id="PF04828">
    <property type="entry name" value="GFA"/>
    <property type="match status" value="1"/>
</dbReference>
<keyword evidence="4" id="KW-0456">Lyase</keyword>
<comment type="caution">
    <text evidence="7">The sequence shown here is derived from an EMBL/GenBank/DDBJ whole genome shotgun (WGS) entry which is preliminary data.</text>
</comment>
<dbReference type="GeneID" id="85308714"/>
<feature type="region of interest" description="Disordered" evidence="5">
    <location>
        <begin position="166"/>
        <end position="185"/>
    </location>
</feature>
<organism evidence="7 8">
    <name type="scientific">Phialemonium atrogriseum</name>
    <dbReference type="NCBI Taxonomy" id="1093897"/>
    <lineage>
        <taxon>Eukaryota</taxon>
        <taxon>Fungi</taxon>
        <taxon>Dikarya</taxon>
        <taxon>Ascomycota</taxon>
        <taxon>Pezizomycotina</taxon>
        <taxon>Sordariomycetes</taxon>
        <taxon>Sordariomycetidae</taxon>
        <taxon>Cephalothecales</taxon>
        <taxon>Cephalothecaceae</taxon>
        <taxon>Phialemonium</taxon>
    </lineage>
</organism>
<dbReference type="Gene3D" id="3.90.1590.10">
    <property type="entry name" value="glutathione-dependent formaldehyde- activating enzyme (gfa)"/>
    <property type="match status" value="2"/>
</dbReference>
<keyword evidence="2" id="KW-0479">Metal-binding</keyword>
<proteinExistence type="inferred from homology"/>
<dbReference type="PANTHER" id="PTHR33337">
    <property type="entry name" value="GFA DOMAIN-CONTAINING PROTEIN"/>
    <property type="match status" value="1"/>
</dbReference>
<dbReference type="InterPro" id="IPR006913">
    <property type="entry name" value="CENP-V/GFA"/>
</dbReference>
<dbReference type="GO" id="GO:0046872">
    <property type="term" value="F:metal ion binding"/>
    <property type="evidence" value="ECO:0007669"/>
    <property type="project" value="UniProtKB-KW"/>
</dbReference>
<dbReference type="InterPro" id="IPR011057">
    <property type="entry name" value="Mss4-like_sf"/>
</dbReference>
<sequence>MASIDLPPELPTATKTLTAQCYCKATHFTITVPSSALPLPVHLCHCSICRQTHGTLSSFHAPLPAGIEPTFIPPSSLAASLTGYLHSPSALSTRYFCRTCGCHVGDADTEPDPHTGKAEWRVATSVFDSQEHFVIRSHVYTRGHGTGLHDWLPRLGGEEAVRVWNPDRDEIPSGPPPRAESDAEGNERLRAECRCGGVSFTIPRPNAPGVEAAREFVSPTHADRWVATLDLCDDCRLVGGAHVTGWMFVPGAVTEPRIGIGGPQGLEVGDGTLRTFRSSEGIARGFCGVCGATVLFACEERAGVVDVAVGVLRAPEGVAAEGWLTWRTGRVGYYESGERYDPVFAKALKEGFEEWGVKTYGELLDFKIG</sequence>
<dbReference type="PROSITE" id="PS51891">
    <property type="entry name" value="CENP_V_GFA"/>
    <property type="match status" value="1"/>
</dbReference>
<dbReference type="EMBL" id="MU839013">
    <property type="protein sequence ID" value="KAK1765896.1"/>
    <property type="molecule type" value="Genomic_DNA"/>
</dbReference>
<protein>
    <submittedName>
        <fullName evidence="7">Mss4-like protein</fullName>
    </submittedName>
</protein>
<evidence type="ECO:0000256" key="3">
    <source>
        <dbReference type="ARBA" id="ARBA00022833"/>
    </source>
</evidence>
<comment type="similarity">
    <text evidence="1">Belongs to the Gfa family.</text>
</comment>
<evidence type="ECO:0000256" key="4">
    <source>
        <dbReference type="ARBA" id="ARBA00023239"/>
    </source>
</evidence>
<feature type="domain" description="CENP-V/GFA" evidence="6">
    <location>
        <begin position="17"/>
        <end position="152"/>
    </location>
</feature>
<dbReference type="AlphaFoldDB" id="A0AAJ0FET0"/>
<evidence type="ECO:0000313" key="7">
    <source>
        <dbReference type="EMBL" id="KAK1765896.1"/>
    </source>
</evidence>
<dbReference type="RefSeq" id="XP_060282109.1">
    <property type="nucleotide sequence ID" value="XM_060425527.1"/>
</dbReference>
<keyword evidence="8" id="KW-1185">Reference proteome</keyword>
<gene>
    <name evidence="7" type="ORF">QBC33DRAFT_494444</name>
</gene>
<evidence type="ECO:0000256" key="1">
    <source>
        <dbReference type="ARBA" id="ARBA00005495"/>
    </source>
</evidence>
<keyword evidence="3" id="KW-0862">Zinc</keyword>
<evidence type="ECO:0000256" key="2">
    <source>
        <dbReference type="ARBA" id="ARBA00022723"/>
    </source>
</evidence>
<dbReference type="Proteomes" id="UP001244011">
    <property type="component" value="Unassembled WGS sequence"/>
</dbReference>
<name>A0AAJ0FET0_9PEZI</name>
<evidence type="ECO:0000313" key="8">
    <source>
        <dbReference type="Proteomes" id="UP001244011"/>
    </source>
</evidence>